<comment type="caution">
    <text evidence="2">The sequence shown here is derived from an EMBL/GenBank/DDBJ whole genome shotgun (WGS) entry which is preliminary data.</text>
</comment>
<keyword evidence="3" id="KW-1185">Reference proteome</keyword>
<dbReference type="RefSeq" id="WP_201920518.1">
    <property type="nucleotide sequence ID" value="NZ_JAERQG010000002.1"/>
</dbReference>
<proteinExistence type="predicted"/>
<keyword evidence="1" id="KW-0472">Membrane</keyword>
<reference evidence="2" key="1">
    <citation type="submission" date="2021-01" db="EMBL/GenBank/DDBJ databases">
        <title>Marivirga sp. nov., isolated from intertidal surface sediments.</title>
        <authorList>
            <person name="Zhang M."/>
        </authorList>
    </citation>
    <scope>NUCLEOTIDE SEQUENCE</scope>
    <source>
        <strain evidence="2">SM1354</strain>
    </source>
</reference>
<keyword evidence="1" id="KW-1133">Transmembrane helix</keyword>
<feature type="transmembrane region" description="Helical" evidence="1">
    <location>
        <begin position="57"/>
        <end position="77"/>
    </location>
</feature>
<accession>A0A937DJ33</accession>
<evidence type="ECO:0008006" key="4">
    <source>
        <dbReference type="Google" id="ProtNLM"/>
    </source>
</evidence>
<organism evidence="2 3">
    <name type="scientific">Marivirga atlantica</name>
    <dbReference type="NCBI Taxonomy" id="1548457"/>
    <lineage>
        <taxon>Bacteria</taxon>
        <taxon>Pseudomonadati</taxon>
        <taxon>Bacteroidota</taxon>
        <taxon>Cytophagia</taxon>
        <taxon>Cytophagales</taxon>
        <taxon>Marivirgaceae</taxon>
        <taxon>Marivirga</taxon>
    </lineage>
</organism>
<evidence type="ECO:0000313" key="3">
    <source>
        <dbReference type="Proteomes" id="UP000642920"/>
    </source>
</evidence>
<gene>
    <name evidence="2" type="ORF">JKP34_10025</name>
</gene>
<dbReference type="Proteomes" id="UP000642920">
    <property type="component" value="Unassembled WGS sequence"/>
</dbReference>
<protein>
    <recommendedName>
        <fullName evidence="4">Transmembrane protein</fullName>
    </recommendedName>
</protein>
<keyword evidence="1" id="KW-0812">Transmembrane</keyword>
<name>A0A937DJ33_9BACT</name>
<dbReference type="AlphaFoldDB" id="A0A937DJ33"/>
<evidence type="ECO:0000313" key="2">
    <source>
        <dbReference type="EMBL" id="MBL0765590.1"/>
    </source>
</evidence>
<dbReference type="Pfam" id="PF19617">
    <property type="entry name" value="DUF6122"/>
    <property type="match status" value="1"/>
</dbReference>
<feature type="transmembrane region" description="Helical" evidence="1">
    <location>
        <begin position="31"/>
        <end position="51"/>
    </location>
</feature>
<dbReference type="InterPro" id="IPR046125">
    <property type="entry name" value="DUF6122"/>
</dbReference>
<sequence length="101" mass="11818">MWTSILHYGLHFLFPLVIAYWYAGKNWKSPYLILVLTMLVDLDHLLATPIFDPNRCSIGFHPLHSAWAILAYLLLLFPKKTRLVAIGLLFHMFTDWLDCML</sequence>
<evidence type="ECO:0000256" key="1">
    <source>
        <dbReference type="SAM" id="Phobius"/>
    </source>
</evidence>
<feature type="transmembrane region" description="Helical" evidence="1">
    <location>
        <begin position="6"/>
        <end position="24"/>
    </location>
</feature>
<dbReference type="EMBL" id="JAERQG010000002">
    <property type="protein sequence ID" value="MBL0765590.1"/>
    <property type="molecule type" value="Genomic_DNA"/>
</dbReference>